<dbReference type="PROSITE" id="PS51257">
    <property type="entry name" value="PROKAR_LIPOPROTEIN"/>
    <property type="match status" value="1"/>
</dbReference>
<proteinExistence type="inferred from homology"/>
<evidence type="ECO:0000256" key="3">
    <source>
        <dbReference type="ARBA" id="ARBA00022761"/>
    </source>
</evidence>
<dbReference type="InterPro" id="IPR023214">
    <property type="entry name" value="HAD_sf"/>
</dbReference>
<dbReference type="PANTHER" id="PTHR31284">
    <property type="entry name" value="ACID PHOSPHATASE-LIKE PROTEIN"/>
    <property type="match status" value="1"/>
</dbReference>
<feature type="signal peptide" evidence="6">
    <location>
        <begin position="1"/>
        <end position="24"/>
    </location>
</feature>
<evidence type="ECO:0000256" key="5">
    <source>
        <dbReference type="PIRNR" id="PIRNR002674"/>
    </source>
</evidence>
<dbReference type="InterPro" id="IPR010028">
    <property type="entry name" value="Acid_phosphatase_pln"/>
</dbReference>
<keyword evidence="8" id="KW-1185">Reference proteome</keyword>
<evidence type="ECO:0000256" key="6">
    <source>
        <dbReference type="SAM" id="SignalP"/>
    </source>
</evidence>
<reference evidence="7 8" key="1">
    <citation type="submission" date="2017-09" db="EMBL/GenBank/DDBJ databases">
        <authorList>
            <consortium name="International Durum Wheat Genome Sequencing Consortium (IDWGSC)"/>
            <person name="Milanesi L."/>
        </authorList>
    </citation>
    <scope>NUCLEOTIDE SEQUENCE [LARGE SCALE GENOMIC DNA]</scope>
    <source>
        <strain evidence="8">cv. Svevo</strain>
    </source>
</reference>
<comment type="function">
    <text evidence="1">May function as somatic storage protein during early seedling development.</text>
</comment>
<organism evidence="7 8">
    <name type="scientific">Triticum turgidum subsp. durum</name>
    <name type="common">Durum wheat</name>
    <name type="synonym">Triticum durum</name>
    <dbReference type="NCBI Taxonomy" id="4567"/>
    <lineage>
        <taxon>Eukaryota</taxon>
        <taxon>Viridiplantae</taxon>
        <taxon>Streptophyta</taxon>
        <taxon>Embryophyta</taxon>
        <taxon>Tracheophyta</taxon>
        <taxon>Spermatophyta</taxon>
        <taxon>Magnoliopsida</taxon>
        <taxon>Liliopsida</taxon>
        <taxon>Poales</taxon>
        <taxon>Poaceae</taxon>
        <taxon>BOP clade</taxon>
        <taxon>Pooideae</taxon>
        <taxon>Triticodae</taxon>
        <taxon>Triticeae</taxon>
        <taxon>Triticinae</taxon>
        <taxon>Triticum</taxon>
    </lineage>
</organism>
<keyword evidence="3" id="KW-0758">Storage protein</keyword>
<dbReference type="InterPro" id="IPR036412">
    <property type="entry name" value="HAD-like_sf"/>
</dbReference>
<dbReference type="EMBL" id="LT934119">
    <property type="protein sequence ID" value="VAI25521.1"/>
    <property type="molecule type" value="Genomic_DNA"/>
</dbReference>
<sequence length="275" mass="29937">MAMARTTTMLLLVAAALLAASCSAWEVNIRMPTSAADVDEAVVAPLIHALRPLLGSGKHAGLACDSWLLGVEAHNVRDWKTVPASCEGYVGHYMLGSHFRRDSKIVIDQAVAYVDSLKLAGNGKEAWVFDIDETTLSNLPYYAKHGFGATPFNATSFDAYVREGSAPSLPETKRLYNKLLSVGVKPVFLTGRTEDKRAITVTNLRRQGISGWMNLLLKQPGFKGSAVTYKSGERQKLRDAGYVIIGNIGDQWSDILGAPEGARTFKLPDPMYYIG</sequence>
<dbReference type="InterPro" id="IPR014403">
    <property type="entry name" value="APS1/VSP"/>
</dbReference>
<evidence type="ECO:0000256" key="4">
    <source>
        <dbReference type="ARBA" id="ARBA00023180"/>
    </source>
</evidence>
<dbReference type="InterPro" id="IPR005519">
    <property type="entry name" value="Acid_phosphat_B-like"/>
</dbReference>
<dbReference type="GO" id="GO:0045735">
    <property type="term" value="F:nutrient reservoir activity"/>
    <property type="evidence" value="ECO:0007669"/>
    <property type="project" value="UniProtKB-KW"/>
</dbReference>
<evidence type="ECO:0000256" key="1">
    <source>
        <dbReference type="ARBA" id="ARBA00002410"/>
    </source>
</evidence>
<dbReference type="PIRSF" id="PIRSF002674">
    <property type="entry name" value="VSP"/>
    <property type="match status" value="1"/>
</dbReference>
<protein>
    <recommendedName>
        <fullName evidence="9">Acid phosphatase</fullName>
    </recommendedName>
</protein>
<feature type="chain" id="PRO_5040171190" description="Acid phosphatase" evidence="6">
    <location>
        <begin position="25"/>
        <end position="275"/>
    </location>
</feature>
<dbReference type="AlphaFoldDB" id="A0A9R0WW43"/>
<dbReference type="PANTHER" id="PTHR31284:SF19">
    <property type="entry name" value="VEGETATIVE STORAGE PROTEIN 1-RELATED"/>
    <property type="match status" value="1"/>
</dbReference>
<evidence type="ECO:0000256" key="2">
    <source>
        <dbReference type="ARBA" id="ARBA00022729"/>
    </source>
</evidence>
<evidence type="ECO:0000313" key="8">
    <source>
        <dbReference type="Proteomes" id="UP000324705"/>
    </source>
</evidence>
<dbReference type="Gene3D" id="3.40.50.1000">
    <property type="entry name" value="HAD superfamily/HAD-like"/>
    <property type="match status" value="1"/>
</dbReference>
<evidence type="ECO:0000313" key="7">
    <source>
        <dbReference type="EMBL" id="VAI25521.1"/>
    </source>
</evidence>
<evidence type="ECO:0008006" key="9">
    <source>
        <dbReference type="Google" id="ProtNLM"/>
    </source>
</evidence>
<accession>A0A9R0WW43</accession>
<dbReference type="Gramene" id="TRITD5Av1G250230.10">
    <property type="protein sequence ID" value="TRITD5Av1G250230.10"/>
    <property type="gene ID" value="TRITD5Av1G250230"/>
</dbReference>
<keyword evidence="4" id="KW-0325">Glycoprotein</keyword>
<dbReference type="NCBIfam" id="TIGR01675">
    <property type="entry name" value="plant-AP"/>
    <property type="match status" value="1"/>
</dbReference>
<comment type="similarity">
    <text evidence="5">Belongs to the APS1/VSP family.</text>
</comment>
<name>A0A9R0WW43_TRITD</name>
<dbReference type="CDD" id="cd07535">
    <property type="entry name" value="HAD_VSP"/>
    <property type="match status" value="1"/>
</dbReference>
<dbReference type="GO" id="GO:0003993">
    <property type="term" value="F:acid phosphatase activity"/>
    <property type="evidence" value="ECO:0007669"/>
    <property type="project" value="InterPro"/>
</dbReference>
<gene>
    <name evidence="7" type="ORF">TRITD_5Av1G250230</name>
</gene>
<dbReference type="SUPFAM" id="SSF56784">
    <property type="entry name" value="HAD-like"/>
    <property type="match status" value="1"/>
</dbReference>
<dbReference type="Pfam" id="PF03767">
    <property type="entry name" value="Acid_phosphat_B"/>
    <property type="match status" value="1"/>
</dbReference>
<dbReference type="Proteomes" id="UP000324705">
    <property type="component" value="Chromosome 5A"/>
</dbReference>
<keyword evidence="2 6" id="KW-0732">Signal</keyword>